<feature type="coiled-coil region" evidence="1">
    <location>
        <begin position="189"/>
        <end position="221"/>
    </location>
</feature>
<evidence type="ECO:0000313" key="3">
    <source>
        <dbReference type="EMBL" id="ESZ97571.1"/>
    </source>
</evidence>
<keyword evidence="1" id="KW-0175">Coiled coil</keyword>
<evidence type="ECO:0000256" key="2">
    <source>
        <dbReference type="SAM" id="MobiDB-lite"/>
    </source>
</evidence>
<feature type="region of interest" description="Disordered" evidence="2">
    <location>
        <begin position="1"/>
        <end position="50"/>
    </location>
</feature>
<organism evidence="3 4">
    <name type="scientific">Sclerotinia borealis (strain F-4128)</name>
    <dbReference type="NCBI Taxonomy" id="1432307"/>
    <lineage>
        <taxon>Eukaryota</taxon>
        <taxon>Fungi</taxon>
        <taxon>Dikarya</taxon>
        <taxon>Ascomycota</taxon>
        <taxon>Pezizomycotina</taxon>
        <taxon>Leotiomycetes</taxon>
        <taxon>Helotiales</taxon>
        <taxon>Sclerotiniaceae</taxon>
        <taxon>Sclerotinia</taxon>
    </lineage>
</organism>
<name>W9CNY4_SCLBF</name>
<protein>
    <submittedName>
        <fullName evidence="3">Uncharacterized protein</fullName>
    </submittedName>
</protein>
<feature type="compositionally biased region" description="Polar residues" evidence="2">
    <location>
        <begin position="73"/>
        <end position="94"/>
    </location>
</feature>
<sequence>MFSMMQTPISAHKQMHHYPSHVPSPLSSSPLRSSSPVSPLEPRNANLPTRVPAVGGDYPMGFMMSPEASFSSKVSSADRNCSNTKSNSNRQSPNREGAYAKRIAKTNPLLHGQGDGRETRRKLFLRKVREDSEEKRWRARGGDDEMMRTIWIAEQRRRAERQARDAQGWAVDVDGHDEQDMQLDDGAENMSLDEVMAEELARNEEAELEALLSCMTEAERRQTLDEAYENVSILDEETGPIDEREAAAWARGDIQHSLGQHDTTVMDMQRQINASLPDTPFGSDDGDYDAIFKDVIQQESGFLNQGFQSTDVQGDCEMMDMDVDMN</sequence>
<feature type="region of interest" description="Disordered" evidence="2">
    <location>
        <begin position="73"/>
        <end position="97"/>
    </location>
</feature>
<dbReference type="HOGENOM" id="CLU_070839_0_0_1"/>
<reference evidence="3 4" key="1">
    <citation type="journal article" date="2014" name="Genome Announc.">
        <title>Draft genome sequence of Sclerotinia borealis, a psychrophilic plant pathogenic fungus.</title>
        <authorList>
            <person name="Mardanov A.V."/>
            <person name="Beletsky A.V."/>
            <person name="Kadnikov V.V."/>
            <person name="Ignatov A.N."/>
            <person name="Ravin N.V."/>
        </authorList>
    </citation>
    <scope>NUCLEOTIDE SEQUENCE [LARGE SCALE GENOMIC DNA]</scope>
    <source>
        <strain evidence="4">F-4157</strain>
    </source>
</reference>
<dbReference type="OrthoDB" id="5279705at2759"/>
<comment type="caution">
    <text evidence="3">The sequence shown here is derived from an EMBL/GenBank/DDBJ whole genome shotgun (WGS) entry which is preliminary data.</text>
</comment>
<evidence type="ECO:0000313" key="4">
    <source>
        <dbReference type="Proteomes" id="UP000019487"/>
    </source>
</evidence>
<accession>W9CNY4</accession>
<dbReference type="EMBL" id="AYSA01000082">
    <property type="protein sequence ID" value="ESZ97571.1"/>
    <property type="molecule type" value="Genomic_DNA"/>
</dbReference>
<dbReference type="STRING" id="1432307.W9CNY4"/>
<evidence type="ECO:0000256" key="1">
    <source>
        <dbReference type="SAM" id="Coils"/>
    </source>
</evidence>
<gene>
    <name evidence="3" type="ORF">SBOR_2028</name>
</gene>
<keyword evidence="4" id="KW-1185">Reference proteome</keyword>
<dbReference type="Proteomes" id="UP000019487">
    <property type="component" value="Unassembled WGS sequence"/>
</dbReference>
<feature type="compositionally biased region" description="Low complexity" evidence="2">
    <location>
        <begin position="20"/>
        <end position="43"/>
    </location>
</feature>
<dbReference type="AlphaFoldDB" id="W9CNY4"/>
<proteinExistence type="predicted"/>